<dbReference type="InterPro" id="IPR032675">
    <property type="entry name" value="LRR_dom_sf"/>
</dbReference>
<reference evidence="2 3" key="1">
    <citation type="journal article" date="2020" name="ISME J.">
        <title>Uncovering the hidden diversity of litter-decomposition mechanisms in mushroom-forming fungi.</title>
        <authorList>
            <person name="Floudas D."/>
            <person name="Bentzer J."/>
            <person name="Ahren D."/>
            <person name="Johansson T."/>
            <person name="Persson P."/>
            <person name="Tunlid A."/>
        </authorList>
    </citation>
    <scope>NUCLEOTIDE SEQUENCE [LARGE SCALE GENOMIC DNA]</scope>
    <source>
        <strain evidence="2 3">CBS 291.85</strain>
    </source>
</reference>
<dbReference type="AlphaFoldDB" id="A0A8H5LX09"/>
<feature type="region of interest" description="Disordered" evidence="1">
    <location>
        <begin position="433"/>
        <end position="455"/>
    </location>
</feature>
<dbReference type="EMBL" id="JAACJM010000005">
    <property type="protein sequence ID" value="KAF5372474.1"/>
    <property type="molecule type" value="Genomic_DNA"/>
</dbReference>
<evidence type="ECO:0000313" key="2">
    <source>
        <dbReference type="EMBL" id="KAF5372474.1"/>
    </source>
</evidence>
<gene>
    <name evidence="2" type="ORF">D9758_005131</name>
</gene>
<comment type="caution">
    <text evidence="2">The sequence shown here is derived from an EMBL/GenBank/DDBJ whole genome shotgun (WGS) entry which is preliminary data.</text>
</comment>
<keyword evidence="3" id="KW-1185">Reference proteome</keyword>
<accession>A0A8H5LX09</accession>
<protein>
    <submittedName>
        <fullName evidence="2">Uncharacterized protein</fullName>
    </submittedName>
</protein>
<sequence length="455" mass="51467">MYTLPLLKLLPSFGLNEDGLYDIMADSLDSDNMERFDLYSFMVKTILITEEYRVYFTAYSRLSKTRPRPLPFLTRVTCHSVVHLSSRIPFMISPFLESVTFTRVDSRQLGEYLPLLAKESPMLHSLSILEAYGDLDLSYVAQLPQLRVFDLNLQDALGKTSIKTGRLADRGPCSLKQLVLRESYQPWTDIIGVIHLYRNSELSSFSLRSVEKPRKGWSEIFGVLSSQWSHTLTGLTLGIGRVTDINATIQTSWLNTFFEPLSSLKNLQLFHLFLHGDTWKNTSCETIISDIGSRWPNLTDLEFLTGSYISTGYMNDLPTLTSLTSLSSSFPQLKRACISFDIDSVRITHNENTSIPLSKVDHNLESITLVMKSTVEKGEYELVDRSASLANHLDRIFPYLKDVTVEGSYDATMSGSTVMDLVRHRQNARRLRWQGSGGNSGMSTAWAKAETTDCR</sequence>
<name>A0A8H5LX09_9AGAR</name>
<dbReference type="Proteomes" id="UP000559256">
    <property type="component" value="Unassembled WGS sequence"/>
</dbReference>
<evidence type="ECO:0000256" key="1">
    <source>
        <dbReference type="SAM" id="MobiDB-lite"/>
    </source>
</evidence>
<evidence type="ECO:0000313" key="3">
    <source>
        <dbReference type="Proteomes" id="UP000559256"/>
    </source>
</evidence>
<proteinExistence type="predicted"/>
<dbReference type="Gene3D" id="3.80.10.10">
    <property type="entry name" value="Ribonuclease Inhibitor"/>
    <property type="match status" value="1"/>
</dbReference>
<dbReference type="SUPFAM" id="SSF52047">
    <property type="entry name" value="RNI-like"/>
    <property type="match status" value="1"/>
</dbReference>
<organism evidence="2 3">
    <name type="scientific">Tetrapyrgos nigripes</name>
    <dbReference type="NCBI Taxonomy" id="182062"/>
    <lineage>
        <taxon>Eukaryota</taxon>
        <taxon>Fungi</taxon>
        <taxon>Dikarya</taxon>
        <taxon>Basidiomycota</taxon>
        <taxon>Agaricomycotina</taxon>
        <taxon>Agaricomycetes</taxon>
        <taxon>Agaricomycetidae</taxon>
        <taxon>Agaricales</taxon>
        <taxon>Marasmiineae</taxon>
        <taxon>Marasmiaceae</taxon>
        <taxon>Tetrapyrgos</taxon>
    </lineage>
</organism>